<dbReference type="Gene3D" id="1.10.10.10">
    <property type="entry name" value="Winged helix-like DNA-binding domain superfamily/Winged helix DNA-binding domain"/>
    <property type="match status" value="1"/>
</dbReference>
<dbReference type="PROSITE" id="PS51063">
    <property type="entry name" value="HTH_CRP_2"/>
    <property type="match status" value="1"/>
</dbReference>
<protein>
    <submittedName>
        <fullName evidence="6">Crp/Fnr family transcriptional regulator</fullName>
    </submittedName>
</protein>
<name>A0ABX2CHS2_9BRAD</name>
<reference evidence="6" key="1">
    <citation type="submission" date="2020-05" db="EMBL/GenBank/DDBJ databases">
        <title>Nod-independent and nitrogen-fixing Bradyrhizobium aeschynomene sp. nov. isolated from nodules of Aeschynomene indica.</title>
        <authorList>
            <person name="Zhang Z."/>
        </authorList>
    </citation>
    <scope>NUCLEOTIDE SEQUENCE</scope>
    <source>
        <strain evidence="6">83012</strain>
    </source>
</reference>
<dbReference type="InterPro" id="IPR036388">
    <property type="entry name" value="WH-like_DNA-bd_sf"/>
</dbReference>
<evidence type="ECO:0000256" key="3">
    <source>
        <dbReference type="ARBA" id="ARBA00023163"/>
    </source>
</evidence>
<keyword evidence="1" id="KW-0805">Transcription regulation</keyword>
<organism evidence="6 7">
    <name type="scientific">Bradyrhizobium aeschynomenes</name>
    <dbReference type="NCBI Taxonomy" id="2734909"/>
    <lineage>
        <taxon>Bacteria</taxon>
        <taxon>Pseudomonadati</taxon>
        <taxon>Pseudomonadota</taxon>
        <taxon>Alphaproteobacteria</taxon>
        <taxon>Hyphomicrobiales</taxon>
        <taxon>Nitrobacteraceae</taxon>
        <taxon>Bradyrhizobium</taxon>
    </lineage>
</organism>
<dbReference type="Gene3D" id="2.60.120.10">
    <property type="entry name" value="Jelly Rolls"/>
    <property type="match status" value="1"/>
</dbReference>
<dbReference type="InterPro" id="IPR050397">
    <property type="entry name" value="Env_Response_Regulators"/>
</dbReference>
<feature type="domain" description="HTH crp-type" evidence="5">
    <location>
        <begin position="147"/>
        <end position="213"/>
    </location>
</feature>
<dbReference type="CDD" id="cd00038">
    <property type="entry name" value="CAP_ED"/>
    <property type="match status" value="1"/>
</dbReference>
<accession>A0ABX2CHS2</accession>
<dbReference type="EMBL" id="JABFDN010000008">
    <property type="protein sequence ID" value="NPU67742.1"/>
    <property type="molecule type" value="Genomic_DNA"/>
</dbReference>
<evidence type="ECO:0000313" key="7">
    <source>
        <dbReference type="Proteomes" id="UP000886476"/>
    </source>
</evidence>
<keyword evidence="2" id="KW-0238">DNA-binding</keyword>
<dbReference type="PROSITE" id="PS50042">
    <property type="entry name" value="CNMP_BINDING_3"/>
    <property type="match status" value="1"/>
</dbReference>
<gene>
    <name evidence="6" type="ORF">HL667_22250</name>
</gene>
<comment type="caution">
    <text evidence="6">The sequence shown here is derived from an EMBL/GenBank/DDBJ whole genome shotgun (WGS) entry which is preliminary data.</text>
</comment>
<proteinExistence type="predicted"/>
<dbReference type="InterPro" id="IPR018490">
    <property type="entry name" value="cNMP-bd_dom_sf"/>
</dbReference>
<dbReference type="InterPro" id="IPR000595">
    <property type="entry name" value="cNMP-bd_dom"/>
</dbReference>
<dbReference type="RefSeq" id="WP_172112833.1">
    <property type="nucleotide sequence ID" value="NZ_JABFDN010000008.1"/>
</dbReference>
<dbReference type="Proteomes" id="UP000886476">
    <property type="component" value="Unassembled WGS sequence"/>
</dbReference>
<dbReference type="InterPro" id="IPR036390">
    <property type="entry name" value="WH_DNA-bd_sf"/>
</dbReference>
<dbReference type="PANTHER" id="PTHR24567:SF74">
    <property type="entry name" value="HTH-TYPE TRANSCRIPTIONAL REGULATOR ARCR"/>
    <property type="match status" value="1"/>
</dbReference>
<keyword evidence="7" id="KW-1185">Reference proteome</keyword>
<sequence length="240" mass="26200">MDPSLRSPNGFLSSLADDDFELIRPYLRTVDLVQDSVLAEVGEKLPRIYFPHRGVISLVVNLARGERVQVAMIGRDSFFGSMSLLAGGDPVVLNSAAVLVPGVASVVDIDRVRTAAEQSSTFRSQMLQHALAIYVQSQQTAGCNAAHTVESRLARCLLQTHDLSGGNKLYITQESLAQMIGARRNSVSLVASTLQQADFIHYSRGHIEIIDLEGLKKTACECYGAVKGQYEKLVRPRCLP</sequence>
<dbReference type="SUPFAM" id="SSF51206">
    <property type="entry name" value="cAMP-binding domain-like"/>
    <property type="match status" value="1"/>
</dbReference>
<dbReference type="InterPro" id="IPR014710">
    <property type="entry name" value="RmlC-like_jellyroll"/>
</dbReference>
<evidence type="ECO:0000256" key="2">
    <source>
        <dbReference type="ARBA" id="ARBA00023125"/>
    </source>
</evidence>
<feature type="domain" description="Cyclic nucleotide-binding" evidence="4">
    <location>
        <begin position="11"/>
        <end position="111"/>
    </location>
</feature>
<keyword evidence="3" id="KW-0804">Transcription</keyword>
<dbReference type="Pfam" id="PF13545">
    <property type="entry name" value="HTH_Crp_2"/>
    <property type="match status" value="1"/>
</dbReference>
<evidence type="ECO:0000256" key="1">
    <source>
        <dbReference type="ARBA" id="ARBA00023015"/>
    </source>
</evidence>
<dbReference type="PANTHER" id="PTHR24567">
    <property type="entry name" value="CRP FAMILY TRANSCRIPTIONAL REGULATORY PROTEIN"/>
    <property type="match status" value="1"/>
</dbReference>
<dbReference type="Pfam" id="PF00027">
    <property type="entry name" value="cNMP_binding"/>
    <property type="match status" value="1"/>
</dbReference>
<evidence type="ECO:0000313" key="6">
    <source>
        <dbReference type="EMBL" id="NPU67742.1"/>
    </source>
</evidence>
<dbReference type="SUPFAM" id="SSF46785">
    <property type="entry name" value="Winged helix' DNA-binding domain"/>
    <property type="match status" value="1"/>
</dbReference>
<dbReference type="InterPro" id="IPR012318">
    <property type="entry name" value="HTH_CRP"/>
</dbReference>
<evidence type="ECO:0000259" key="4">
    <source>
        <dbReference type="PROSITE" id="PS50042"/>
    </source>
</evidence>
<evidence type="ECO:0000259" key="5">
    <source>
        <dbReference type="PROSITE" id="PS51063"/>
    </source>
</evidence>